<keyword evidence="3" id="KW-1185">Reference proteome</keyword>
<feature type="compositionally biased region" description="Pro residues" evidence="1">
    <location>
        <begin position="58"/>
        <end position="68"/>
    </location>
</feature>
<accession>A0A3L6PF47</accession>
<proteinExistence type="predicted"/>
<evidence type="ECO:0000313" key="3">
    <source>
        <dbReference type="Proteomes" id="UP000275267"/>
    </source>
</evidence>
<dbReference type="AlphaFoldDB" id="A0A3L6PF47"/>
<gene>
    <name evidence="2" type="ORF">C2845_PM10G06280</name>
</gene>
<evidence type="ECO:0000313" key="2">
    <source>
        <dbReference type="EMBL" id="RLM56153.1"/>
    </source>
</evidence>
<name>A0A3L6PF47_PANMI</name>
<dbReference type="EMBL" id="PQIB02000018">
    <property type="protein sequence ID" value="RLM56153.1"/>
    <property type="molecule type" value="Genomic_DNA"/>
</dbReference>
<comment type="caution">
    <text evidence="2">The sequence shown here is derived from an EMBL/GenBank/DDBJ whole genome shotgun (WGS) entry which is preliminary data.</text>
</comment>
<organism evidence="2 3">
    <name type="scientific">Panicum miliaceum</name>
    <name type="common">Proso millet</name>
    <name type="synonym">Broomcorn millet</name>
    <dbReference type="NCBI Taxonomy" id="4540"/>
    <lineage>
        <taxon>Eukaryota</taxon>
        <taxon>Viridiplantae</taxon>
        <taxon>Streptophyta</taxon>
        <taxon>Embryophyta</taxon>
        <taxon>Tracheophyta</taxon>
        <taxon>Spermatophyta</taxon>
        <taxon>Magnoliopsida</taxon>
        <taxon>Liliopsida</taxon>
        <taxon>Poales</taxon>
        <taxon>Poaceae</taxon>
        <taxon>PACMAD clade</taxon>
        <taxon>Panicoideae</taxon>
        <taxon>Panicodae</taxon>
        <taxon>Paniceae</taxon>
        <taxon>Panicinae</taxon>
        <taxon>Panicum</taxon>
        <taxon>Panicum sect. Panicum</taxon>
    </lineage>
</organism>
<dbReference type="Proteomes" id="UP000275267">
    <property type="component" value="Unassembled WGS sequence"/>
</dbReference>
<reference evidence="3" key="1">
    <citation type="journal article" date="2019" name="Nat. Commun.">
        <title>The genome of broomcorn millet.</title>
        <authorList>
            <person name="Zou C."/>
            <person name="Miki D."/>
            <person name="Li D."/>
            <person name="Tang Q."/>
            <person name="Xiao L."/>
            <person name="Rajput S."/>
            <person name="Deng P."/>
            <person name="Jia W."/>
            <person name="Huang R."/>
            <person name="Zhang M."/>
            <person name="Sun Y."/>
            <person name="Hu J."/>
            <person name="Fu X."/>
            <person name="Schnable P.S."/>
            <person name="Li F."/>
            <person name="Zhang H."/>
            <person name="Feng B."/>
            <person name="Zhu X."/>
            <person name="Liu R."/>
            <person name="Schnable J.C."/>
            <person name="Zhu J.-K."/>
            <person name="Zhang H."/>
        </authorList>
    </citation>
    <scope>NUCLEOTIDE SEQUENCE [LARGE SCALE GENOMIC DNA]</scope>
</reference>
<feature type="region of interest" description="Disordered" evidence="1">
    <location>
        <begin position="21"/>
        <end position="96"/>
    </location>
</feature>
<feature type="compositionally biased region" description="Basic residues" evidence="1">
    <location>
        <begin position="26"/>
        <end position="35"/>
    </location>
</feature>
<evidence type="ECO:0000256" key="1">
    <source>
        <dbReference type="SAM" id="MobiDB-lite"/>
    </source>
</evidence>
<sequence>MRAGGEVDDDAGVQHLQVAAGLVRGAPRHRHRARRSTAACSPPGSLVEQRRPLATPSYPSPGDPPLPTRPRHSTSPMRIQATRAAEAARLDRSRRRRSIPQIGEAMAHAESWRATIFFSAAQNPSTRRRQGVPLPAALDLLARARELLCLAARCSPWLLPGAPPPRM</sequence>
<protein>
    <submittedName>
        <fullName evidence="2">Uncharacterized protein</fullName>
    </submittedName>
</protein>